<evidence type="ECO:0000313" key="2">
    <source>
        <dbReference type="EMBL" id="MCY1720543.1"/>
    </source>
</evidence>
<dbReference type="PANTHER" id="PTHR46211:SF1">
    <property type="entry name" value="GLYCEROPHOSPHODIESTER PHOSPHODIESTERASE, CYTOPLASMIC"/>
    <property type="match status" value="1"/>
</dbReference>
<dbReference type="PANTHER" id="PTHR46211">
    <property type="entry name" value="GLYCEROPHOSPHORYL DIESTER PHOSPHODIESTERASE"/>
    <property type="match status" value="1"/>
</dbReference>
<dbReference type="RefSeq" id="WP_343332875.1">
    <property type="nucleotide sequence ID" value="NZ_JAPOHD010000017.1"/>
</dbReference>
<protein>
    <submittedName>
        <fullName evidence="2">Glycerophosphodiester phosphodiesterase family protein</fullName>
    </submittedName>
</protein>
<dbReference type="GO" id="GO:0008081">
    <property type="term" value="F:phosphoric diester hydrolase activity"/>
    <property type="evidence" value="ECO:0007669"/>
    <property type="project" value="InterPro"/>
</dbReference>
<feature type="domain" description="GP-PDE" evidence="1">
    <location>
        <begin position="20"/>
        <end position="255"/>
    </location>
</feature>
<gene>
    <name evidence="2" type="ORF">OU798_09335</name>
</gene>
<dbReference type="Pfam" id="PF03009">
    <property type="entry name" value="GDPD"/>
    <property type="match status" value="1"/>
</dbReference>
<dbReference type="SUPFAM" id="SSF51695">
    <property type="entry name" value="PLC-like phosphodiesterases"/>
    <property type="match status" value="1"/>
</dbReference>
<keyword evidence="3" id="KW-1185">Reference proteome</keyword>
<evidence type="ECO:0000313" key="3">
    <source>
        <dbReference type="Proteomes" id="UP001145087"/>
    </source>
</evidence>
<dbReference type="InterPro" id="IPR017946">
    <property type="entry name" value="PLC-like_Pdiesterase_TIM-brl"/>
</dbReference>
<dbReference type="EMBL" id="JAPOHD010000017">
    <property type="protein sequence ID" value="MCY1720543.1"/>
    <property type="molecule type" value="Genomic_DNA"/>
</dbReference>
<sequence>MKTIYTITLLLLGVNLFAQNTFIAHRGASYLAPENTLASAKLAWELGADAVEIDIHLSKDNRVMVIHDKDTKRTCTGKKNLEIAKTPSVLLRDLDAGSWKDKEFKGEKIPFLDEIIGAIPEGKKLVIEIKCGADVIPPLVRCIEKSGKQEQIIFISFNWQLILKTNETFPENKSYWLSSSKQTVKKRISEASKAGLAGINLHHSIIDEEIMKLAHESNLEVLSWTVDDPEIAKRLTELGVKGITTNRPKWLKEQMNL</sequence>
<dbReference type="GO" id="GO:0006629">
    <property type="term" value="P:lipid metabolic process"/>
    <property type="evidence" value="ECO:0007669"/>
    <property type="project" value="InterPro"/>
</dbReference>
<name>A0A9X3F4Y2_9BACT</name>
<dbReference type="Proteomes" id="UP001145087">
    <property type="component" value="Unassembled WGS sequence"/>
</dbReference>
<proteinExistence type="predicted"/>
<organism evidence="2 3">
    <name type="scientific">Draconibacterium aestuarii</name>
    <dbReference type="NCBI Taxonomy" id="2998507"/>
    <lineage>
        <taxon>Bacteria</taxon>
        <taxon>Pseudomonadati</taxon>
        <taxon>Bacteroidota</taxon>
        <taxon>Bacteroidia</taxon>
        <taxon>Marinilabiliales</taxon>
        <taxon>Prolixibacteraceae</taxon>
        <taxon>Draconibacterium</taxon>
    </lineage>
</organism>
<comment type="caution">
    <text evidence="2">The sequence shown here is derived from an EMBL/GenBank/DDBJ whole genome shotgun (WGS) entry which is preliminary data.</text>
</comment>
<dbReference type="InterPro" id="IPR030395">
    <property type="entry name" value="GP_PDE_dom"/>
</dbReference>
<dbReference type="AlphaFoldDB" id="A0A9X3F4Y2"/>
<dbReference type="PROSITE" id="PS51704">
    <property type="entry name" value="GP_PDE"/>
    <property type="match status" value="1"/>
</dbReference>
<dbReference type="Gene3D" id="3.20.20.190">
    <property type="entry name" value="Phosphatidylinositol (PI) phosphodiesterase"/>
    <property type="match status" value="1"/>
</dbReference>
<reference evidence="2" key="1">
    <citation type="submission" date="2022-11" db="EMBL/GenBank/DDBJ databases">
        <title>Marilongibacter aestuarii gen. nov., sp. nov., isolated from tidal flat sediment.</title>
        <authorList>
            <person name="Jiayan W."/>
        </authorList>
    </citation>
    <scope>NUCLEOTIDE SEQUENCE</scope>
    <source>
        <strain evidence="2">Z1-6</strain>
    </source>
</reference>
<evidence type="ECO:0000259" key="1">
    <source>
        <dbReference type="PROSITE" id="PS51704"/>
    </source>
</evidence>
<accession>A0A9X3F4Y2</accession>